<gene>
    <name evidence="1" type="ORF">C6Y56_12965</name>
</gene>
<name>A0A7Z3C535_PSEFL</name>
<evidence type="ECO:0000313" key="1">
    <source>
        <dbReference type="EMBL" id="QJP95460.1"/>
    </source>
</evidence>
<accession>A0A7Z3C535</accession>
<sequence>MVIRNAENHAKIAAEIGWSAADVAQFIVHIDPMANGQGYLLFPHQNFWENALPKPLRLGNDWVIKTGPIDLEHG</sequence>
<dbReference type="Proteomes" id="UP000501669">
    <property type="component" value="Chromosome"/>
</dbReference>
<dbReference type="RefSeq" id="WP_169430177.1">
    <property type="nucleotide sequence ID" value="NZ_CP027561.1"/>
</dbReference>
<reference evidence="1 2" key="1">
    <citation type="submission" date="2018-03" db="EMBL/GenBank/DDBJ databases">
        <title>Complete genome sequence of Pseudomonas fluorescens sp. G7.</title>
        <authorList>
            <person name="Gao C.-H."/>
            <person name="Li Z."/>
            <person name="Cai P."/>
        </authorList>
    </citation>
    <scope>NUCLEOTIDE SEQUENCE [LARGE SCALE GENOMIC DNA]</scope>
    <source>
        <strain evidence="1 2">G7</strain>
    </source>
</reference>
<evidence type="ECO:0000313" key="2">
    <source>
        <dbReference type="Proteomes" id="UP000501669"/>
    </source>
</evidence>
<proteinExistence type="predicted"/>
<dbReference type="EMBL" id="CP027561">
    <property type="protein sequence ID" value="QJP95460.1"/>
    <property type="molecule type" value="Genomic_DNA"/>
</dbReference>
<protein>
    <submittedName>
        <fullName evidence="1">Uncharacterized protein</fullName>
    </submittedName>
</protein>
<dbReference type="AlphaFoldDB" id="A0A7Z3C535"/>
<organism evidence="1 2">
    <name type="scientific">Pseudomonas fluorescens</name>
    <dbReference type="NCBI Taxonomy" id="294"/>
    <lineage>
        <taxon>Bacteria</taxon>
        <taxon>Pseudomonadati</taxon>
        <taxon>Pseudomonadota</taxon>
        <taxon>Gammaproteobacteria</taxon>
        <taxon>Pseudomonadales</taxon>
        <taxon>Pseudomonadaceae</taxon>
        <taxon>Pseudomonas</taxon>
    </lineage>
</organism>